<reference evidence="3" key="1">
    <citation type="submission" date="2021-01" db="EMBL/GenBank/DDBJ databases">
        <authorList>
            <person name="Corre E."/>
            <person name="Pelletier E."/>
            <person name="Niang G."/>
            <person name="Scheremetjew M."/>
            <person name="Finn R."/>
            <person name="Kale V."/>
            <person name="Holt S."/>
            <person name="Cochrane G."/>
            <person name="Meng A."/>
            <person name="Brown T."/>
            <person name="Cohen L."/>
        </authorList>
    </citation>
    <scope>NUCLEOTIDE SEQUENCE</scope>
</reference>
<protein>
    <recommendedName>
        <fullName evidence="2">Gamma-glutamylcyclotransferase AIG2-like domain-containing protein</fullName>
    </recommendedName>
</protein>
<dbReference type="InterPro" id="IPR036568">
    <property type="entry name" value="GGCT-like_sf"/>
</dbReference>
<dbReference type="InterPro" id="IPR009288">
    <property type="entry name" value="AIG2-like_dom"/>
</dbReference>
<accession>A0A7S1FF96</accession>
<evidence type="ECO:0000313" key="3">
    <source>
        <dbReference type="EMBL" id="CAD8862201.1"/>
    </source>
</evidence>
<organism evidence="3">
    <name type="scientific">Noctiluca scintillans</name>
    <name type="common">Sea sparkle</name>
    <name type="synonym">Red tide dinoflagellate</name>
    <dbReference type="NCBI Taxonomy" id="2966"/>
    <lineage>
        <taxon>Eukaryota</taxon>
        <taxon>Sar</taxon>
        <taxon>Alveolata</taxon>
        <taxon>Dinophyceae</taxon>
        <taxon>Noctilucales</taxon>
        <taxon>Noctilucaceae</taxon>
        <taxon>Noctiluca</taxon>
    </lineage>
</organism>
<dbReference type="CDD" id="cd06661">
    <property type="entry name" value="GGCT_like"/>
    <property type="match status" value="1"/>
</dbReference>
<sequence>MGTAKMEEMPALTSSSGDIRHPTFGFGSNSVRQLRGRVGDDTLQGFPARILGQALAFGGPNWSWPVDSGSGNGTATLIPLSGHLVLGTMAFLTDAQLDSLDVFEGVPKVYDRRTFKAQVMYQGVWRETMAVAYVKQSALEWIPPSEAYCCAVLRNLRSSYPDLRKLVWRDVTGKVQGEWHHPGHAQLGLDAFLFEVGVRKKTPWTLPRAIKTQREKLRDACPCGTTAALARALESNTVPFDEEELDIVRRLLTDGGDSDDDAVAEQACESDQS</sequence>
<dbReference type="SUPFAM" id="SSF110857">
    <property type="entry name" value="Gamma-glutamyl cyclotransferase-like"/>
    <property type="match status" value="1"/>
</dbReference>
<evidence type="ECO:0000259" key="2">
    <source>
        <dbReference type="Pfam" id="PF06094"/>
    </source>
</evidence>
<feature type="domain" description="Gamma-glutamylcyclotransferase AIG2-like" evidence="2">
    <location>
        <begin position="73"/>
        <end position="137"/>
    </location>
</feature>
<name>A0A7S1FF96_NOCSC</name>
<dbReference type="Pfam" id="PF06094">
    <property type="entry name" value="GGACT"/>
    <property type="match status" value="1"/>
</dbReference>
<evidence type="ECO:0000256" key="1">
    <source>
        <dbReference type="SAM" id="MobiDB-lite"/>
    </source>
</evidence>
<feature type="region of interest" description="Disordered" evidence="1">
    <location>
        <begin position="254"/>
        <end position="273"/>
    </location>
</feature>
<dbReference type="InterPro" id="IPR013024">
    <property type="entry name" value="GGCT-like"/>
</dbReference>
<dbReference type="Gene3D" id="3.10.490.10">
    <property type="entry name" value="Gamma-glutamyl cyclotransferase-like"/>
    <property type="match status" value="1"/>
</dbReference>
<gene>
    <name evidence="3" type="ORF">NSCI0253_LOCUS36556</name>
</gene>
<proteinExistence type="predicted"/>
<dbReference type="EMBL" id="HBFQ01051266">
    <property type="protein sequence ID" value="CAD8862201.1"/>
    <property type="molecule type" value="Transcribed_RNA"/>
</dbReference>
<dbReference type="AlphaFoldDB" id="A0A7S1FF96"/>